<keyword evidence="6 8" id="KW-0472">Membrane</keyword>
<protein>
    <submittedName>
        <fullName evidence="12">Mechanosensitive ion channel family protein</fullName>
    </submittedName>
</protein>
<dbReference type="SUPFAM" id="SSF50182">
    <property type="entry name" value="Sm-like ribonucleoproteins"/>
    <property type="match status" value="1"/>
</dbReference>
<dbReference type="InterPro" id="IPR023408">
    <property type="entry name" value="MscS_beta-dom_sf"/>
</dbReference>
<dbReference type="InterPro" id="IPR049278">
    <property type="entry name" value="MS_channel_C"/>
</dbReference>
<feature type="domain" description="Mechanosensitive ion channel MscS" evidence="10">
    <location>
        <begin position="426"/>
        <end position="491"/>
    </location>
</feature>
<gene>
    <name evidence="12" type="ORF">KIV10_12695</name>
</gene>
<evidence type="ECO:0000256" key="8">
    <source>
        <dbReference type="SAM" id="Phobius"/>
    </source>
</evidence>
<evidence type="ECO:0000259" key="10">
    <source>
        <dbReference type="Pfam" id="PF00924"/>
    </source>
</evidence>
<keyword evidence="4 8" id="KW-0812">Transmembrane</keyword>
<reference evidence="12 13" key="1">
    <citation type="submission" date="2021-05" db="EMBL/GenBank/DDBJ databases">
        <title>Aequorivita echinoideorum JCM 30378 genome.</title>
        <authorList>
            <person name="Zhang H."/>
            <person name="Li C."/>
        </authorList>
    </citation>
    <scope>NUCLEOTIDE SEQUENCE [LARGE SCALE GENOMIC DNA]</scope>
    <source>
        <strain evidence="12 13">JCM30378</strain>
    </source>
</reference>
<dbReference type="Pfam" id="PF21082">
    <property type="entry name" value="MS_channel_3rd"/>
    <property type="match status" value="1"/>
</dbReference>
<keyword evidence="5 8" id="KW-1133">Transmembrane helix</keyword>
<dbReference type="PANTHER" id="PTHR30221">
    <property type="entry name" value="SMALL-CONDUCTANCE MECHANOSENSITIVE CHANNEL"/>
    <property type="match status" value="1"/>
</dbReference>
<evidence type="ECO:0000313" key="13">
    <source>
        <dbReference type="Proteomes" id="UP001297092"/>
    </source>
</evidence>
<evidence type="ECO:0000256" key="7">
    <source>
        <dbReference type="SAM" id="MobiDB-lite"/>
    </source>
</evidence>
<dbReference type="Proteomes" id="UP001297092">
    <property type="component" value="Unassembled WGS sequence"/>
</dbReference>
<dbReference type="SUPFAM" id="SSF82689">
    <property type="entry name" value="Mechanosensitive channel protein MscS (YggB), C-terminal domain"/>
    <property type="match status" value="1"/>
</dbReference>
<dbReference type="InterPro" id="IPR006685">
    <property type="entry name" value="MscS_channel_2nd"/>
</dbReference>
<keyword evidence="9" id="KW-0732">Signal</keyword>
<comment type="similarity">
    <text evidence="2">Belongs to the MscS (TC 1.A.23) family.</text>
</comment>
<dbReference type="Pfam" id="PF00924">
    <property type="entry name" value="MS_channel_2nd"/>
    <property type="match status" value="1"/>
</dbReference>
<feature type="domain" description="Mechanosensitive ion channel MscS C-terminal" evidence="11">
    <location>
        <begin position="503"/>
        <end position="584"/>
    </location>
</feature>
<proteinExistence type="inferred from homology"/>
<dbReference type="EMBL" id="JAHCTB010000006">
    <property type="protein sequence ID" value="MBT0609039.1"/>
    <property type="molecule type" value="Genomic_DNA"/>
</dbReference>
<dbReference type="InterPro" id="IPR011066">
    <property type="entry name" value="MscS_channel_C_sf"/>
</dbReference>
<evidence type="ECO:0000256" key="9">
    <source>
        <dbReference type="SAM" id="SignalP"/>
    </source>
</evidence>
<dbReference type="Gene3D" id="2.30.30.60">
    <property type="match status" value="1"/>
</dbReference>
<feature type="transmembrane region" description="Helical" evidence="8">
    <location>
        <begin position="329"/>
        <end position="352"/>
    </location>
</feature>
<feature type="transmembrane region" description="Helical" evidence="8">
    <location>
        <begin position="413"/>
        <end position="439"/>
    </location>
</feature>
<comment type="subcellular location">
    <subcellularLocation>
        <location evidence="1">Cell membrane</location>
        <topology evidence="1">Multi-pass membrane protein</topology>
    </subcellularLocation>
</comment>
<dbReference type="RefSeq" id="WP_214114336.1">
    <property type="nucleotide sequence ID" value="NZ_JAHCTB010000006.1"/>
</dbReference>
<comment type="caution">
    <text evidence="12">The sequence shown here is derived from an EMBL/GenBank/DDBJ whole genome shotgun (WGS) entry which is preliminary data.</text>
</comment>
<feature type="transmembrane region" description="Helical" evidence="8">
    <location>
        <begin position="383"/>
        <end position="401"/>
    </location>
</feature>
<feature type="chain" id="PRO_5045561441" evidence="9">
    <location>
        <begin position="23"/>
        <end position="624"/>
    </location>
</feature>
<evidence type="ECO:0000256" key="3">
    <source>
        <dbReference type="ARBA" id="ARBA00022475"/>
    </source>
</evidence>
<dbReference type="Gene3D" id="3.30.70.100">
    <property type="match status" value="1"/>
</dbReference>
<dbReference type="PANTHER" id="PTHR30221:SF18">
    <property type="entry name" value="SLL0590 PROTEIN"/>
    <property type="match status" value="1"/>
</dbReference>
<evidence type="ECO:0000259" key="11">
    <source>
        <dbReference type="Pfam" id="PF21082"/>
    </source>
</evidence>
<evidence type="ECO:0000256" key="5">
    <source>
        <dbReference type="ARBA" id="ARBA00022989"/>
    </source>
</evidence>
<dbReference type="InterPro" id="IPR045275">
    <property type="entry name" value="MscS_archaea/bacteria_type"/>
</dbReference>
<organism evidence="12 13">
    <name type="scientific">Aequorivita echinoideorum</name>
    <dbReference type="NCBI Taxonomy" id="1549647"/>
    <lineage>
        <taxon>Bacteria</taxon>
        <taxon>Pseudomonadati</taxon>
        <taxon>Bacteroidota</taxon>
        <taxon>Flavobacteriia</taxon>
        <taxon>Flavobacteriales</taxon>
        <taxon>Flavobacteriaceae</taxon>
        <taxon>Aequorivita</taxon>
    </lineage>
</organism>
<name>A0ABS5S782_9FLAO</name>
<feature type="transmembrane region" description="Helical" evidence="8">
    <location>
        <begin position="288"/>
        <end position="309"/>
    </location>
</feature>
<accession>A0ABS5S782</accession>
<keyword evidence="13" id="KW-1185">Reference proteome</keyword>
<feature type="signal peptide" evidence="9">
    <location>
        <begin position="1"/>
        <end position="22"/>
    </location>
</feature>
<dbReference type="PROSITE" id="PS51257">
    <property type="entry name" value="PROKAR_LIPOPROTEIN"/>
    <property type="match status" value="1"/>
</dbReference>
<feature type="transmembrane region" description="Helical" evidence="8">
    <location>
        <begin position="223"/>
        <end position="244"/>
    </location>
</feature>
<keyword evidence="3" id="KW-1003">Cell membrane</keyword>
<dbReference type="InterPro" id="IPR010920">
    <property type="entry name" value="LSM_dom_sf"/>
</dbReference>
<evidence type="ECO:0000256" key="6">
    <source>
        <dbReference type="ARBA" id="ARBA00023136"/>
    </source>
</evidence>
<evidence type="ECO:0000256" key="2">
    <source>
        <dbReference type="ARBA" id="ARBA00008017"/>
    </source>
</evidence>
<feature type="region of interest" description="Disordered" evidence="7">
    <location>
        <begin position="596"/>
        <end position="624"/>
    </location>
</feature>
<sequence length="624" mass="71014">MNKSTTIIFTLLFLLGCSQMWAQDSTKVVSDSVNIKILERYNNRLATIEQQRVADSIKKAELEAQISALKTTDNLKKEELQAQINAINEAEILRLQQKKQRIDSLKQTAKGYAVTGFFNDTLFFLYSKLGSFSPKERAQAINARIEALSENMEFNENSLKIEDSETTTDIVFGETIIMSVTENEALWYDKTRQEIAAEYRVKITDAVLKYKAETSFSTLAKEIGLALLVLIVIVFLIIYISKFFRWTALKIHRQEDKKIKGIKLKDYTLFDARRQVNALLVINRLVKWFVILLAVYIALPILFGIFPWTEHFADTLFGYILNPVKKMLLAFWNYLPNLITIIVIVIVFRYILKGIHFLKDEIAKGNLTINGFYPDWAAPTYQIVRILTIAFMFVVIFPYLPGSDSPIFQGVSVFLGFLFTFGSAGSLSNIIAGLVLTYMRLFTIGDRVKIGEVTGDVIEKSSLVTRVRTIKNEIISIPNSAVMNSHTINYSSDAPAKGLIIHTTVTIGYDVPWKNMYEALIDAALRTELILKEPQPFVLQTSLEDFYVAYQINAYVREANKQAKIYSDLHQNIQDVCNERGIEILSPHYRAARDGNSSTIPSDYLPKDYEAPSFNVKTQRKGEK</sequence>
<evidence type="ECO:0000256" key="4">
    <source>
        <dbReference type="ARBA" id="ARBA00022692"/>
    </source>
</evidence>
<evidence type="ECO:0000256" key="1">
    <source>
        <dbReference type="ARBA" id="ARBA00004651"/>
    </source>
</evidence>
<evidence type="ECO:0000313" key="12">
    <source>
        <dbReference type="EMBL" id="MBT0609039.1"/>
    </source>
</evidence>